<protein>
    <submittedName>
        <fullName evidence="3">SGNH/GDSL hydrolase family protein</fullName>
    </submittedName>
</protein>
<sequence length="723" mass="74956">MRRFATLVASLLTAAALPLSSAAASPGHETHATADRRSWTGTWATAASGTVSDTGYAGYTIRNLVHTSVGGDRVRVKLSNALGTRPVRFAHTTVGLQKAPGSAAVAPGSLRDLTFHGQRAVTVPAGAEVYSDPVGLPVAEAADLFVTTYTPEPSGPVTQHSTGLATSYYATDGTDHAGDLDGAGLPSTTQSWHYVTEVDVQPGRADAAAGSGAVVALGDSITDGEVSTPGANRRWPDLLAARLRASRGPAGRLGVLNAGISGNRVLTEGGGPSAQARLERDVLQRAGAHAVIVLLGINDIQQIPQQGDADGIIAGLRTIADRSHAAGLRVLGGTLIPFKGWWTYGPEQEAARETVNAWIRGSGVFDAVVDFDAAVRDPADPQRMLARYDSGDHLHPNDAGFQAMADAVDLRTLGRPGPVRPAPYHRPGRSLSVAAAPEEAVTIAGQASSVSFVSRTTVQGPGTVRGTVTATLGGTEHRRPFTVRSNGRFAQADVAHDIPVPAALEAGEHRVLFTVRTRDGRRQTATALLDVRRLGCGPSGDACPLDLTGAYDRDSIASAARPDDGDFDGLGWSYAAETVPAAGPSVLAGAPFVFPSSADGARNTVTARGQTLDLPAVRVRHLRVLGAASGGAAEAVGAITYTDGTTAPLPLRFSDWAGGGPQPGEDVAVAAPYRYRAGTGRDGPSVTIYARTVPSDPDRTVRSITLPDHPQLKLFAVTLDQSR</sequence>
<dbReference type="Proteomes" id="UP001589709">
    <property type="component" value="Unassembled WGS sequence"/>
</dbReference>
<keyword evidence="3" id="KW-0378">Hydrolase</keyword>
<dbReference type="InterPro" id="IPR013830">
    <property type="entry name" value="SGNH_hydro"/>
</dbReference>
<evidence type="ECO:0000256" key="1">
    <source>
        <dbReference type="SAM" id="SignalP"/>
    </source>
</evidence>
<keyword evidence="4" id="KW-1185">Reference proteome</keyword>
<feature type="domain" description="SGNH hydrolase-type esterase" evidence="2">
    <location>
        <begin position="216"/>
        <end position="403"/>
    </location>
</feature>
<evidence type="ECO:0000313" key="4">
    <source>
        <dbReference type="Proteomes" id="UP001589709"/>
    </source>
</evidence>
<dbReference type="RefSeq" id="WP_381348337.1">
    <property type="nucleotide sequence ID" value="NZ_JBHMCY010000047.1"/>
</dbReference>
<comment type="caution">
    <text evidence="3">The sequence shown here is derived from an EMBL/GenBank/DDBJ whole genome shotgun (WGS) entry which is preliminary data.</text>
</comment>
<dbReference type="PANTHER" id="PTHR43784:SF2">
    <property type="entry name" value="GDSL-LIKE LIPASE_ACYLHYDROLASE, PUTATIVE (AFU_ORTHOLOGUE AFUA_2G00820)-RELATED"/>
    <property type="match status" value="1"/>
</dbReference>
<dbReference type="SUPFAM" id="SSF52266">
    <property type="entry name" value="SGNH hydrolase"/>
    <property type="match status" value="1"/>
</dbReference>
<name>A0ABV5N5F7_9ACTN</name>
<evidence type="ECO:0000313" key="3">
    <source>
        <dbReference type="EMBL" id="MFB9465509.1"/>
    </source>
</evidence>
<dbReference type="EMBL" id="JBHMCY010000047">
    <property type="protein sequence ID" value="MFB9465509.1"/>
    <property type="molecule type" value="Genomic_DNA"/>
</dbReference>
<feature type="signal peptide" evidence="1">
    <location>
        <begin position="1"/>
        <end position="24"/>
    </location>
</feature>
<dbReference type="PANTHER" id="PTHR43784">
    <property type="entry name" value="GDSL-LIKE LIPASE/ACYLHYDROLASE, PUTATIVE (AFU_ORTHOLOGUE AFUA_2G00820)-RELATED"/>
    <property type="match status" value="1"/>
</dbReference>
<dbReference type="InterPro" id="IPR053140">
    <property type="entry name" value="GDSL_Rv0518-like"/>
</dbReference>
<dbReference type="Gene3D" id="3.40.50.1110">
    <property type="entry name" value="SGNH hydrolase"/>
    <property type="match status" value="1"/>
</dbReference>
<keyword evidence="1" id="KW-0732">Signal</keyword>
<evidence type="ECO:0000259" key="2">
    <source>
        <dbReference type="Pfam" id="PF13472"/>
    </source>
</evidence>
<dbReference type="InterPro" id="IPR036514">
    <property type="entry name" value="SGNH_hydro_sf"/>
</dbReference>
<proteinExistence type="predicted"/>
<dbReference type="CDD" id="cd01830">
    <property type="entry name" value="XynE_like"/>
    <property type="match status" value="1"/>
</dbReference>
<organism evidence="3 4">
    <name type="scientific">Streptomyces cinereospinus</name>
    <dbReference type="NCBI Taxonomy" id="285561"/>
    <lineage>
        <taxon>Bacteria</taxon>
        <taxon>Bacillati</taxon>
        <taxon>Actinomycetota</taxon>
        <taxon>Actinomycetes</taxon>
        <taxon>Kitasatosporales</taxon>
        <taxon>Streptomycetaceae</taxon>
        <taxon>Streptomyces</taxon>
    </lineage>
</organism>
<reference evidence="3 4" key="1">
    <citation type="submission" date="2024-09" db="EMBL/GenBank/DDBJ databases">
        <authorList>
            <person name="Sun Q."/>
            <person name="Mori K."/>
        </authorList>
    </citation>
    <scope>NUCLEOTIDE SEQUENCE [LARGE SCALE GENOMIC DNA]</scope>
    <source>
        <strain evidence="3 4">JCM 6917</strain>
    </source>
</reference>
<accession>A0ABV5N5F7</accession>
<feature type="chain" id="PRO_5045612109" evidence="1">
    <location>
        <begin position="25"/>
        <end position="723"/>
    </location>
</feature>
<dbReference type="GO" id="GO:0016787">
    <property type="term" value="F:hydrolase activity"/>
    <property type="evidence" value="ECO:0007669"/>
    <property type="project" value="UniProtKB-KW"/>
</dbReference>
<dbReference type="Pfam" id="PF13472">
    <property type="entry name" value="Lipase_GDSL_2"/>
    <property type="match status" value="1"/>
</dbReference>
<gene>
    <name evidence="3" type="ORF">ACFF45_23065</name>
</gene>